<dbReference type="AlphaFoldDB" id="A0A9R1NKK0"/>
<dbReference type="SUPFAM" id="SSF49879">
    <property type="entry name" value="SMAD/FHA domain"/>
    <property type="match status" value="1"/>
</dbReference>
<dbReference type="Proteomes" id="UP000324705">
    <property type="component" value="Chromosome 2A"/>
</dbReference>
<name>A0A9R1NKK0_TRITD</name>
<proteinExistence type="predicted"/>
<feature type="compositionally biased region" description="Low complexity" evidence="1">
    <location>
        <begin position="103"/>
        <end position="116"/>
    </location>
</feature>
<keyword evidence="3" id="KW-1185">Reference proteome</keyword>
<sequence>MVDTRRSSAGKRRASSEEASPPTPPPAAAPDSGDAAGASASAPGAEAASPPPAPRSRSAKRAKAAGKTTRPVSAPVFEAAAKAAGRAIESSQLSAPAAERSAGAVAASSTVSNSGGARKKRTPRRLPPSDETTAEEMTQWKTRRGAASSRTHAWARLISQSSQYPTVPIYASYFTVGHGGKHDLKLTDALSGSLVCRLRHVRRGAALEVSISKVVYVNGKALDKAAKVTLTGGDEVVFSSLGRHAYVFSASSRGKIKHINPFFPEFCSARAASSYERHTGSFII</sequence>
<feature type="compositionally biased region" description="Low complexity" evidence="1">
    <location>
        <begin position="29"/>
        <end position="48"/>
    </location>
</feature>
<dbReference type="EMBL" id="LT934113">
    <property type="protein sequence ID" value="VAH26630.1"/>
    <property type="molecule type" value="Genomic_DNA"/>
</dbReference>
<dbReference type="Gene3D" id="2.60.200.20">
    <property type="match status" value="1"/>
</dbReference>
<feature type="region of interest" description="Disordered" evidence="1">
    <location>
        <begin position="103"/>
        <end position="147"/>
    </location>
</feature>
<reference evidence="2 3" key="1">
    <citation type="submission" date="2017-09" db="EMBL/GenBank/DDBJ databases">
        <authorList>
            <consortium name="International Durum Wheat Genome Sequencing Consortium (IDWGSC)"/>
            <person name="Milanesi L."/>
        </authorList>
    </citation>
    <scope>NUCLEOTIDE SEQUENCE [LARGE SCALE GENOMIC DNA]</scope>
    <source>
        <strain evidence="3">cv. Svevo</strain>
    </source>
</reference>
<dbReference type="Gramene" id="TRITD2Av1G031250.16">
    <property type="protein sequence ID" value="TRITD2Av1G031250.16"/>
    <property type="gene ID" value="TRITD2Av1G031250"/>
</dbReference>
<organism evidence="2 3">
    <name type="scientific">Triticum turgidum subsp. durum</name>
    <name type="common">Durum wheat</name>
    <name type="synonym">Triticum durum</name>
    <dbReference type="NCBI Taxonomy" id="4567"/>
    <lineage>
        <taxon>Eukaryota</taxon>
        <taxon>Viridiplantae</taxon>
        <taxon>Streptophyta</taxon>
        <taxon>Embryophyta</taxon>
        <taxon>Tracheophyta</taxon>
        <taxon>Spermatophyta</taxon>
        <taxon>Magnoliopsida</taxon>
        <taxon>Liliopsida</taxon>
        <taxon>Poales</taxon>
        <taxon>Poaceae</taxon>
        <taxon>BOP clade</taxon>
        <taxon>Pooideae</taxon>
        <taxon>Triticodae</taxon>
        <taxon>Triticeae</taxon>
        <taxon>Triticinae</taxon>
        <taxon>Triticum</taxon>
    </lineage>
</organism>
<evidence type="ECO:0000256" key="1">
    <source>
        <dbReference type="SAM" id="MobiDB-lite"/>
    </source>
</evidence>
<dbReference type="InterPro" id="IPR008984">
    <property type="entry name" value="SMAD_FHA_dom_sf"/>
</dbReference>
<evidence type="ECO:0008006" key="4">
    <source>
        <dbReference type="Google" id="ProtNLM"/>
    </source>
</evidence>
<evidence type="ECO:0000313" key="2">
    <source>
        <dbReference type="EMBL" id="VAH26630.1"/>
    </source>
</evidence>
<evidence type="ECO:0000313" key="3">
    <source>
        <dbReference type="Proteomes" id="UP000324705"/>
    </source>
</evidence>
<gene>
    <name evidence="2" type="ORF">TRITD_2Av1G031250</name>
</gene>
<protein>
    <recommendedName>
        <fullName evidence="4">FHA domain-containing protein</fullName>
    </recommendedName>
</protein>
<accession>A0A9R1NKK0</accession>
<feature type="region of interest" description="Disordered" evidence="1">
    <location>
        <begin position="1"/>
        <end position="75"/>
    </location>
</feature>